<reference evidence="3" key="2">
    <citation type="submission" date="2012-11" db="EMBL/GenBank/DDBJ databases">
        <authorList>
            <person name="Kuo A."/>
            <person name="Curtis B.A."/>
            <person name="Tanifuji G."/>
            <person name="Burki F."/>
            <person name="Gruber A."/>
            <person name="Irimia M."/>
            <person name="Maruyama S."/>
            <person name="Arias M.C."/>
            <person name="Ball S.G."/>
            <person name="Gile G.H."/>
            <person name="Hirakawa Y."/>
            <person name="Hopkins J.F."/>
            <person name="Rensing S.A."/>
            <person name="Schmutz J."/>
            <person name="Symeonidi A."/>
            <person name="Elias M."/>
            <person name="Eveleigh R.J."/>
            <person name="Herman E.K."/>
            <person name="Klute M.J."/>
            <person name="Nakayama T."/>
            <person name="Obornik M."/>
            <person name="Reyes-Prieto A."/>
            <person name="Armbrust E.V."/>
            <person name="Aves S.J."/>
            <person name="Beiko R.G."/>
            <person name="Coutinho P."/>
            <person name="Dacks J.B."/>
            <person name="Durnford D.G."/>
            <person name="Fast N.M."/>
            <person name="Green B.R."/>
            <person name="Grisdale C."/>
            <person name="Hempe F."/>
            <person name="Henrissat B."/>
            <person name="Hoppner M.P."/>
            <person name="Ishida K.-I."/>
            <person name="Kim E."/>
            <person name="Koreny L."/>
            <person name="Kroth P.G."/>
            <person name="Liu Y."/>
            <person name="Malik S.-B."/>
            <person name="Maier U.G."/>
            <person name="McRose D."/>
            <person name="Mock T."/>
            <person name="Neilson J.A."/>
            <person name="Onodera N.T."/>
            <person name="Poole A.M."/>
            <person name="Pritham E.J."/>
            <person name="Richards T.A."/>
            <person name="Rocap G."/>
            <person name="Roy S.W."/>
            <person name="Sarai C."/>
            <person name="Schaack S."/>
            <person name="Shirato S."/>
            <person name="Slamovits C.H."/>
            <person name="Spencer D.F."/>
            <person name="Suzuki S."/>
            <person name="Worden A.Z."/>
            <person name="Zauner S."/>
            <person name="Barry K."/>
            <person name="Bell C."/>
            <person name="Bharti A.K."/>
            <person name="Crow J.A."/>
            <person name="Grimwood J."/>
            <person name="Kramer R."/>
            <person name="Lindquist E."/>
            <person name="Lucas S."/>
            <person name="Salamov A."/>
            <person name="McFadden G.I."/>
            <person name="Lane C.E."/>
            <person name="Keeling P.J."/>
            <person name="Gray M.W."/>
            <person name="Grigoriev I.V."/>
            <person name="Archibald J.M."/>
        </authorList>
    </citation>
    <scope>NUCLEOTIDE SEQUENCE</scope>
    <source>
        <strain evidence="3">CCMP2712</strain>
    </source>
</reference>
<reference evidence="1 3" key="1">
    <citation type="journal article" date="2012" name="Nature">
        <title>Algal genomes reveal evolutionary mosaicism and the fate of nucleomorphs.</title>
        <authorList>
            <consortium name="DOE Joint Genome Institute"/>
            <person name="Curtis B.A."/>
            <person name="Tanifuji G."/>
            <person name="Burki F."/>
            <person name="Gruber A."/>
            <person name="Irimia M."/>
            <person name="Maruyama S."/>
            <person name="Arias M.C."/>
            <person name="Ball S.G."/>
            <person name="Gile G.H."/>
            <person name="Hirakawa Y."/>
            <person name="Hopkins J.F."/>
            <person name="Kuo A."/>
            <person name="Rensing S.A."/>
            <person name="Schmutz J."/>
            <person name="Symeonidi A."/>
            <person name="Elias M."/>
            <person name="Eveleigh R.J."/>
            <person name="Herman E.K."/>
            <person name="Klute M.J."/>
            <person name="Nakayama T."/>
            <person name="Obornik M."/>
            <person name="Reyes-Prieto A."/>
            <person name="Armbrust E.V."/>
            <person name="Aves S.J."/>
            <person name="Beiko R.G."/>
            <person name="Coutinho P."/>
            <person name="Dacks J.B."/>
            <person name="Durnford D.G."/>
            <person name="Fast N.M."/>
            <person name="Green B.R."/>
            <person name="Grisdale C.J."/>
            <person name="Hempel F."/>
            <person name="Henrissat B."/>
            <person name="Hoppner M.P."/>
            <person name="Ishida K."/>
            <person name="Kim E."/>
            <person name="Koreny L."/>
            <person name="Kroth P.G."/>
            <person name="Liu Y."/>
            <person name="Malik S.B."/>
            <person name="Maier U.G."/>
            <person name="McRose D."/>
            <person name="Mock T."/>
            <person name="Neilson J.A."/>
            <person name="Onodera N.T."/>
            <person name="Poole A.M."/>
            <person name="Pritham E.J."/>
            <person name="Richards T.A."/>
            <person name="Rocap G."/>
            <person name="Roy S.W."/>
            <person name="Sarai C."/>
            <person name="Schaack S."/>
            <person name="Shirato S."/>
            <person name="Slamovits C.H."/>
            <person name="Spencer D.F."/>
            <person name="Suzuki S."/>
            <person name="Worden A.Z."/>
            <person name="Zauner S."/>
            <person name="Barry K."/>
            <person name="Bell C."/>
            <person name="Bharti A.K."/>
            <person name="Crow J.A."/>
            <person name="Grimwood J."/>
            <person name="Kramer R."/>
            <person name="Lindquist E."/>
            <person name="Lucas S."/>
            <person name="Salamov A."/>
            <person name="McFadden G.I."/>
            <person name="Lane C.E."/>
            <person name="Keeling P.J."/>
            <person name="Gray M.W."/>
            <person name="Grigoriev I.V."/>
            <person name="Archibald J.M."/>
        </authorList>
    </citation>
    <scope>NUCLEOTIDE SEQUENCE</scope>
    <source>
        <strain evidence="1 3">CCMP2712</strain>
    </source>
</reference>
<keyword evidence="3" id="KW-1185">Reference proteome</keyword>
<gene>
    <name evidence="1" type="ORF">GUITHDRAFT_145594</name>
</gene>
<name>L1IKI3_GUITC</name>
<dbReference type="RefSeq" id="XP_005823617.1">
    <property type="nucleotide sequence ID" value="XM_005823560.1"/>
</dbReference>
<evidence type="ECO:0000313" key="2">
    <source>
        <dbReference type="EnsemblProtists" id="EKX36637"/>
    </source>
</evidence>
<dbReference type="AlphaFoldDB" id="L1IKI3"/>
<dbReference type="KEGG" id="gtt:GUITHDRAFT_145594"/>
<dbReference type="EMBL" id="JH993070">
    <property type="protein sequence ID" value="EKX36637.1"/>
    <property type="molecule type" value="Genomic_DNA"/>
</dbReference>
<evidence type="ECO:0000313" key="3">
    <source>
        <dbReference type="Proteomes" id="UP000011087"/>
    </source>
</evidence>
<organism evidence="1">
    <name type="scientific">Guillardia theta (strain CCMP2712)</name>
    <name type="common">Cryptophyte</name>
    <dbReference type="NCBI Taxonomy" id="905079"/>
    <lineage>
        <taxon>Eukaryota</taxon>
        <taxon>Cryptophyceae</taxon>
        <taxon>Pyrenomonadales</taxon>
        <taxon>Geminigeraceae</taxon>
        <taxon>Guillardia</taxon>
    </lineage>
</organism>
<sequence>MHVSFPAWDPSSKLAQRVRDFVANGNTLILAGRTLSKEFLNRYFYMHIREVTGGYNHGPWYKAMGIDSQFEYSPRVAGIPPTSTSMFNSICYELVAELADGIPDIADGVRKKLDLPPKHLEFKEKAERDLVYTTAHLG</sequence>
<dbReference type="Proteomes" id="UP000011087">
    <property type="component" value="Unassembled WGS sequence"/>
</dbReference>
<protein>
    <submittedName>
        <fullName evidence="1 2">Uncharacterized protein</fullName>
    </submittedName>
</protein>
<reference evidence="2" key="3">
    <citation type="submission" date="2015-06" db="UniProtKB">
        <authorList>
            <consortium name="EnsemblProtists"/>
        </authorList>
    </citation>
    <scope>IDENTIFICATION</scope>
</reference>
<dbReference type="EnsemblProtists" id="EKX36637">
    <property type="protein sequence ID" value="EKX36637"/>
    <property type="gene ID" value="GUITHDRAFT_145594"/>
</dbReference>
<dbReference type="HOGENOM" id="CLU_1859067_0_0_1"/>
<proteinExistence type="predicted"/>
<accession>L1IKI3</accession>
<dbReference type="PaxDb" id="55529-EKX36637"/>
<dbReference type="GeneID" id="17293399"/>
<evidence type="ECO:0000313" key="1">
    <source>
        <dbReference type="EMBL" id="EKX36637.1"/>
    </source>
</evidence>